<keyword evidence="2" id="KW-1185">Reference proteome</keyword>
<reference evidence="1 2" key="1">
    <citation type="journal article" date="2016" name="Stand. Genomic Sci.">
        <title>Complete genome sequence and genomic characterization of Microcystis panniformis FACHB 1757 by third-generation sequencing.</title>
        <authorList>
            <person name="Zhang J.Y."/>
            <person name="Guan R."/>
            <person name="Zhang H.J."/>
            <person name="Li H."/>
            <person name="Xiao P."/>
            <person name="Yu G.L."/>
            <person name="Du L."/>
            <person name="Cao D.M."/>
            <person name="Zhu B.C."/>
            <person name="Li R.H."/>
            <person name="Lu Z.H."/>
        </authorList>
    </citation>
    <scope>NUCLEOTIDE SEQUENCE [LARGE SCALE GENOMIC DNA]</scope>
    <source>
        <strain evidence="1 2">FACHB-1757</strain>
    </source>
</reference>
<protein>
    <submittedName>
        <fullName evidence="1">Uncharacterized protein</fullName>
    </submittedName>
</protein>
<dbReference type="AlphaFoldDB" id="A0A0K1RU26"/>
<name>A0A0K1RU26_9CHRO</name>
<sequence length="115" mass="13236">MPLPSQLTALVERIDRELDRLESDGREAIKIGTDLLNRFPDNFTLIQLMAFVNTSLFYADRARNQIRERVESVDRSEPTPANLQEAGEDISIELGRILETRIRVTQVKNRLEGLR</sequence>
<dbReference type="KEGG" id="mpk:VL20_160"/>
<evidence type="ECO:0000313" key="2">
    <source>
        <dbReference type="Proteomes" id="UP000068167"/>
    </source>
</evidence>
<gene>
    <name evidence="1" type="ORF">VL20_160</name>
</gene>
<evidence type="ECO:0000313" key="1">
    <source>
        <dbReference type="EMBL" id="AKV65399.1"/>
    </source>
</evidence>
<accession>A0A0K1RU26</accession>
<dbReference type="RefSeq" id="WP_002763560.1">
    <property type="nucleotide sequence ID" value="NZ_CP011339.1"/>
</dbReference>
<proteinExistence type="predicted"/>
<organism evidence="1 2">
    <name type="scientific">Microcystis panniformis FACHB-1757</name>
    <dbReference type="NCBI Taxonomy" id="1638788"/>
    <lineage>
        <taxon>Bacteria</taxon>
        <taxon>Bacillati</taxon>
        <taxon>Cyanobacteriota</taxon>
        <taxon>Cyanophyceae</taxon>
        <taxon>Oscillatoriophycideae</taxon>
        <taxon>Chroococcales</taxon>
        <taxon>Microcystaceae</taxon>
        <taxon>Microcystis</taxon>
    </lineage>
</organism>
<dbReference type="PATRIC" id="fig|1638788.3.peg.163"/>
<dbReference type="Proteomes" id="UP000068167">
    <property type="component" value="Chromosome"/>
</dbReference>
<dbReference type="EMBL" id="CP011339">
    <property type="protein sequence ID" value="AKV65399.1"/>
    <property type="molecule type" value="Genomic_DNA"/>
</dbReference>